<feature type="domain" description="RSE1/DDB1/CPSF1 C-terminal" evidence="4">
    <location>
        <begin position="925"/>
        <end position="1245"/>
    </location>
</feature>
<evidence type="ECO:0000256" key="2">
    <source>
        <dbReference type="ARBA" id="ARBA00023242"/>
    </source>
</evidence>
<feature type="domain" description="RSE1/DDB1/CPSF1 second beta-propeller" evidence="6">
    <location>
        <begin position="515"/>
        <end position="874"/>
    </location>
</feature>
<proteinExistence type="predicted"/>
<dbReference type="SUPFAM" id="SSF50978">
    <property type="entry name" value="WD40 repeat-like"/>
    <property type="match status" value="1"/>
</dbReference>
<reference evidence="7 8" key="1">
    <citation type="journal article" date="2019" name="Nat. Ecol. Evol.">
        <title>Megaphylogeny resolves global patterns of mushroom evolution.</title>
        <authorList>
            <person name="Varga T."/>
            <person name="Krizsan K."/>
            <person name="Foldi C."/>
            <person name="Dima B."/>
            <person name="Sanchez-Garcia M."/>
            <person name="Sanchez-Ramirez S."/>
            <person name="Szollosi G.J."/>
            <person name="Szarkandi J.G."/>
            <person name="Papp V."/>
            <person name="Albert L."/>
            <person name="Andreopoulos W."/>
            <person name="Angelini C."/>
            <person name="Antonin V."/>
            <person name="Barry K.W."/>
            <person name="Bougher N.L."/>
            <person name="Buchanan P."/>
            <person name="Buyck B."/>
            <person name="Bense V."/>
            <person name="Catcheside P."/>
            <person name="Chovatia M."/>
            <person name="Cooper J."/>
            <person name="Damon W."/>
            <person name="Desjardin D."/>
            <person name="Finy P."/>
            <person name="Geml J."/>
            <person name="Haridas S."/>
            <person name="Hughes K."/>
            <person name="Justo A."/>
            <person name="Karasinski D."/>
            <person name="Kautmanova I."/>
            <person name="Kiss B."/>
            <person name="Kocsube S."/>
            <person name="Kotiranta H."/>
            <person name="LaButti K.M."/>
            <person name="Lechner B.E."/>
            <person name="Liimatainen K."/>
            <person name="Lipzen A."/>
            <person name="Lukacs Z."/>
            <person name="Mihaltcheva S."/>
            <person name="Morgado L.N."/>
            <person name="Niskanen T."/>
            <person name="Noordeloos M.E."/>
            <person name="Ohm R.A."/>
            <person name="Ortiz-Santana B."/>
            <person name="Ovrebo C."/>
            <person name="Racz N."/>
            <person name="Riley R."/>
            <person name="Savchenko A."/>
            <person name="Shiryaev A."/>
            <person name="Soop K."/>
            <person name="Spirin V."/>
            <person name="Szebenyi C."/>
            <person name="Tomsovsky M."/>
            <person name="Tulloss R.E."/>
            <person name="Uehling J."/>
            <person name="Grigoriev I.V."/>
            <person name="Vagvolgyi C."/>
            <person name="Papp T."/>
            <person name="Martin F.M."/>
            <person name="Miettinen O."/>
            <person name="Hibbett D.S."/>
            <person name="Nagy L.G."/>
        </authorList>
    </citation>
    <scope>NUCLEOTIDE SEQUENCE [LARGE SCALE GENOMIC DNA]</scope>
    <source>
        <strain evidence="7 8">CBS 166.37</strain>
    </source>
</reference>
<dbReference type="GO" id="GO:0003676">
    <property type="term" value="F:nucleic acid binding"/>
    <property type="evidence" value="ECO:0007669"/>
    <property type="project" value="InterPro"/>
</dbReference>
<dbReference type="Pfam" id="PF03178">
    <property type="entry name" value="CPSF_A"/>
    <property type="match status" value="1"/>
</dbReference>
<evidence type="ECO:0000256" key="3">
    <source>
        <dbReference type="SAM" id="MobiDB-lite"/>
    </source>
</evidence>
<evidence type="ECO:0000259" key="6">
    <source>
        <dbReference type="Pfam" id="PF23726"/>
    </source>
</evidence>
<dbReference type="STRING" id="68775.A0A5C3MHQ0"/>
<dbReference type="Gene3D" id="2.130.10.10">
    <property type="entry name" value="YVTN repeat-like/Quinoprotein amine dehydrogenase"/>
    <property type="match status" value="3"/>
</dbReference>
<keyword evidence="8" id="KW-1185">Reference proteome</keyword>
<evidence type="ECO:0000313" key="8">
    <source>
        <dbReference type="Proteomes" id="UP000308652"/>
    </source>
</evidence>
<dbReference type="EMBL" id="ML213596">
    <property type="protein sequence ID" value="TFK40691.1"/>
    <property type="molecule type" value="Genomic_DNA"/>
</dbReference>
<feature type="compositionally biased region" description="Basic and acidic residues" evidence="3">
    <location>
        <begin position="288"/>
        <end position="308"/>
    </location>
</feature>
<comment type="subcellular location">
    <subcellularLocation>
        <location evidence="1">Nucleus</location>
    </subcellularLocation>
</comment>
<evidence type="ECO:0000256" key="1">
    <source>
        <dbReference type="ARBA" id="ARBA00004123"/>
    </source>
</evidence>
<accession>A0A5C3MHQ0</accession>
<dbReference type="Pfam" id="PF10433">
    <property type="entry name" value="Beta-prop_RSE1_1st"/>
    <property type="match status" value="1"/>
</dbReference>
<dbReference type="InterPro" id="IPR018846">
    <property type="entry name" value="Beta-prop_RSE1/DDB1/CPSF1_1st"/>
</dbReference>
<feature type="compositionally biased region" description="Basic residues" evidence="3">
    <location>
        <begin position="278"/>
        <end position="287"/>
    </location>
</feature>
<dbReference type="Proteomes" id="UP000308652">
    <property type="component" value="Unassembled WGS sequence"/>
</dbReference>
<dbReference type="InterPro" id="IPR004871">
    <property type="entry name" value="RSE1/DDB1/CPSF1_C"/>
</dbReference>
<dbReference type="PANTHER" id="PTHR10644">
    <property type="entry name" value="DNA REPAIR/RNA PROCESSING CPSF FAMILY"/>
    <property type="match status" value="1"/>
</dbReference>
<dbReference type="InterPro" id="IPR058543">
    <property type="entry name" value="Beta-prop_RSE1/DDB1/CPSF1_2nd"/>
</dbReference>
<sequence length="1285" mass="140817">MKIVTTFHNSSSVLCSLKCRLASRDIEHLIVAKLNRIDVYSLQPQGLRHECTTEIRGKVLCIRAIPISGSGRSKLVLMIAHPDPELIFFSFKLPVEETAELVADKQLSLYERTPRPAEFFNNIIVHPSGKLAVVSCYTGKLKIVTFKAGSYEQDFDVSLPELNVFSVAFLPTSEDEYAIAILHIDHQERIQLLARDISIDDLELSPHPSALLHQTPISSKNLPYPTEFIPQLVTVPTVLPEDDADADEEGFPGGVLVVGGKKILFYELTPREAQEKQRGKRRRLEKKKKNEDVSVAAKAKEKEREREGRRRKPKATVEWPWTEVTAWCAIDEEPLRFFLGDSYGRLSLLSLDNLKYIGLVLLPLGETSAPTTLTYLTNQTLYIGSHMGDSQLVQVSPSPLSYIDSPTLPIPLDINTVTPNALTMPGGTKKGKGKAIANDDMDVDEDTTNDVSVGCVVNSTGSYINVVESYKNIAPIMDAVLADTDGSGQSQIVTCSGGHNTGSVNVVRNGADFQELASVLGVPDVVRIWSMRLMHNDKFDTHIIASTLTSTHLFKINDSGSSTTLTYVKDKTSDAFITDKPTLAFANVFGRNINIDSGYVDSSMVVQATPAGLYLLEGNSDTGEYELIASWDAVANTPPGQRQYEVVAASVNSSQIAVALARGELLIFKLTEKKEFELVIKHPTNAREISAVSITPLNPTAPYSSYVTLAYWSSKVIEIFILKPHSRTRDLILESLGKSEPLPALIRSLLLFNFGLEHKSNELNYHPYLIAGLSDGSIATYSWKLKELKKEGELKDRKIVSLGHAPVTLTPCIVEGKPAVFAAGNRASILSWKKERLIHSPIMIKDVCAAFPLNTPTFSTSLVLATSSGLTIGRVRELDKMHVRSIPFGLDNPRKIAYEPTLKVFIVACTRTEPGRIGDIESVTSSFRLLDDSTFAQLAKFNCEPDEEITSLTTFPLPTEGNATPLFCVGTYFYKADDKEPASGRILIFTAHETPGQSPTLQLSLVASQYVKGCVYAIVTVKNKIIAAVNSSVMIFRIDSSQDGSAPSITLKALPEWNHNYLVTSLASHGDHVVAGDQISSVSLLKVEESRIKSVARDYGPLWPVCVEVSDAEHIITANDALNLFTFSLNLNLGRSVLERDGSYHVADLITKFIRGALSVSDTPTLTPTQIFFTSSGRIGVIVDVVDATLSLGLTAVQRNLASTIPGIGGTSHTRYRAPKNTRGRSDADAVAFGFIDGDFLEQFLTLLGSPPQLQKVIEGQSEPERLTMSVEEIQKVLENLQSLH</sequence>
<name>A0A5C3MHQ0_9AGAR</name>
<feature type="domain" description="RSE1/DDB1/CPSF1 first beta-propeller" evidence="5">
    <location>
        <begin position="12"/>
        <end position="399"/>
    </location>
</feature>
<dbReference type="Pfam" id="PF23726">
    <property type="entry name" value="Beta-prop_RSE1_2nd"/>
    <property type="match status" value="1"/>
</dbReference>
<dbReference type="InterPro" id="IPR015943">
    <property type="entry name" value="WD40/YVTN_repeat-like_dom_sf"/>
</dbReference>
<dbReference type="GO" id="GO:0005634">
    <property type="term" value="C:nucleus"/>
    <property type="evidence" value="ECO:0007669"/>
    <property type="project" value="UniProtKB-SubCell"/>
</dbReference>
<keyword evidence="2" id="KW-0539">Nucleus</keyword>
<dbReference type="Gene3D" id="1.10.150.910">
    <property type="match status" value="1"/>
</dbReference>
<evidence type="ECO:0000313" key="7">
    <source>
        <dbReference type="EMBL" id="TFK40691.1"/>
    </source>
</evidence>
<protein>
    <submittedName>
        <fullName evidence="7">CPSF A subunit region-domain-containing protein</fullName>
    </submittedName>
</protein>
<dbReference type="SUPFAM" id="SSF101898">
    <property type="entry name" value="NHL repeat"/>
    <property type="match status" value="1"/>
</dbReference>
<dbReference type="OrthoDB" id="433457at2759"/>
<gene>
    <name evidence="7" type="ORF">BDQ12DRAFT_463425</name>
</gene>
<organism evidence="7 8">
    <name type="scientific">Crucibulum laeve</name>
    <dbReference type="NCBI Taxonomy" id="68775"/>
    <lineage>
        <taxon>Eukaryota</taxon>
        <taxon>Fungi</taxon>
        <taxon>Dikarya</taxon>
        <taxon>Basidiomycota</taxon>
        <taxon>Agaricomycotina</taxon>
        <taxon>Agaricomycetes</taxon>
        <taxon>Agaricomycetidae</taxon>
        <taxon>Agaricales</taxon>
        <taxon>Agaricineae</taxon>
        <taxon>Nidulariaceae</taxon>
        <taxon>Crucibulum</taxon>
    </lineage>
</organism>
<dbReference type="InterPro" id="IPR050358">
    <property type="entry name" value="RSE1/DDB1/CFT1"/>
</dbReference>
<dbReference type="InterPro" id="IPR036322">
    <property type="entry name" value="WD40_repeat_dom_sf"/>
</dbReference>
<evidence type="ECO:0000259" key="5">
    <source>
        <dbReference type="Pfam" id="PF10433"/>
    </source>
</evidence>
<feature type="region of interest" description="Disordered" evidence="3">
    <location>
        <begin position="274"/>
        <end position="315"/>
    </location>
</feature>
<evidence type="ECO:0000259" key="4">
    <source>
        <dbReference type="Pfam" id="PF03178"/>
    </source>
</evidence>